<sequence>MLKMQDLPLFNQLVYDNKIIATVVKDLNFSRVDFSGYEYKKDWEDNYTIKNFNLGNFIFRSVTINLIAQDVFVNLYSDDQNFFDNPLKYFEDDGVAFELDPITNGDKKIKDYRRKLHSFRLFDRTARLSIYKSDAYGCRINLTFIG</sequence>
<dbReference type="RefSeq" id="WP_354663213.1">
    <property type="nucleotide sequence ID" value="NZ_JBEXAC010000002.1"/>
</dbReference>
<dbReference type="EMBL" id="JBEXAC010000002">
    <property type="protein sequence ID" value="MET7000659.1"/>
    <property type="molecule type" value="Genomic_DNA"/>
</dbReference>
<evidence type="ECO:0000313" key="1">
    <source>
        <dbReference type="EMBL" id="MET7000659.1"/>
    </source>
</evidence>
<organism evidence="1 2">
    <name type="scientific">Chitinophaga defluvii</name>
    <dbReference type="NCBI Taxonomy" id="3163343"/>
    <lineage>
        <taxon>Bacteria</taxon>
        <taxon>Pseudomonadati</taxon>
        <taxon>Bacteroidota</taxon>
        <taxon>Chitinophagia</taxon>
        <taxon>Chitinophagales</taxon>
        <taxon>Chitinophagaceae</taxon>
        <taxon>Chitinophaga</taxon>
    </lineage>
</organism>
<keyword evidence="2" id="KW-1185">Reference proteome</keyword>
<evidence type="ECO:0000313" key="2">
    <source>
        <dbReference type="Proteomes" id="UP001549749"/>
    </source>
</evidence>
<protein>
    <submittedName>
        <fullName evidence="1">Uncharacterized protein</fullName>
    </submittedName>
</protein>
<gene>
    <name evidence="1" type="ORF">ABR189_24965</name>
</gene>
<proteinExistence type="predicted"/>
<accession>A0ABV2TC96</accession>
<name>A0ABV2TC96_9BACT</name>
<dbReference type="Proteomes" id="UP001549749">
    <property type="component" value="Unassembled WGS sequence"/>
</dbReference>
<reference evidence="1 2" key="1">
    <citation type="submission" date="2024-06" db="EMBL/GenBank/DDBJ databases">
        <title>Chitinophaga defluvii sp. nov., isolated from municipal sewage.</title>
        <authorList>
            <person name="Zhang L."/>
        </authorList>
    </citation>
    <scope>NUCLEOTIDE SEQUENCE [LARGE SCALE GENOMIC DNA]</scope>
    <source>
        <strain evidence="1 2">H8</strain>
    </source>
</reference>
<comment type="caution">
    <text evidence="1">The sequence shown here is derived from an EMBL/GenBank/DDBJ whole genome shotgun (WGS) entry which is preliminary data.</text>
</comment>